<reference evidence="3 4" key="1">
    <citation type="journal article" date="2016" name="Nat. Commun.">
        <title>Thousands of microbial genomes shed light on interconnected biogeochemical processes in an aquifer system.</title>
        <authorList>
            <person name="Anantharaman K."/>
            <person name="Brown C.T."/>
            <person name="Hug L.A."/>
            <person name="Sharon I."/>
            <person name="Castelle C.J."/>
            <person name="Probst A.J."/>
            <person name="Thomas B.C."/>
            <person name="Singh A."/>
            <person name="Wilkins M.J."/>
            <person name="Karaoz U."/>
            <person name="Brodie E.L."/>
            <person name="Williams K.H."/>
            <person name="Hubbard S.S."/>
            <person name="Banfield J.F."/>
        </authorList>
    </citation>
    <scope>NUCLEOTIDE SEQUENCE [LARGE SCALE GENOMIC DNA]</scope>
</reference>
<comment type="caution">
    <text evidence="3">The sequence shown here is derived from an EMBL/GenBank/DDBJ whole genome shotgun (WGS) entry which is preliminary data.</text>
</comment>
<dbReference type="PANTHER" id="PTHR43566">
    <property type="entry name" value="CONSERVED PROTEIN"/>
    <property type="match status" value="1"/>
</dbReference>
<dbReference type="Proteomes" id="UP000178486">
    <property type="component" value="Unassembled WGS sequence"/>
</dbReference>
<evidence type="ECO:0000313" key="3">
    <source>
        <dbReference type="EMBL" id="OGK55748.1"/>
    </source>
</evidence>
<dbReference type="InterPro" id="IPR027417">
    <property type="entry name" value="P-loop_NTPase"/>
</dbReference>
<evidence type="ECO:0000313" key="4">
    <source>
        <dbReference type="Proteomes" id="UP000178486"/>
    </source>
</evidence>
<name>A0A1F7JJF5_9BACT</name>
<dbReference type="Gene3D" id="3.40.50.300">
    <property type="entry name" value="P-loop containing nucleotide triphosphate hydrolases"/>
    <property type="match status" value="1"/>
</dbReference>
<dbReference type="Pfam" id="PF13635">
    <property type="entry name" value="DUF4143"/>
    <property type="match status" value="1"/>
</dbReference>
<accession>A0A1F7JJF5</accession>
<protein>
    <recommendedName>
        <fullName evidence="5">AAA+ ATPase domain-containing protein</fullName>
    </recommendedName>
</protein>
<feature type="domain" description="DUF4143" evidence="2">
    <location>
        <begin position="208"/>
        <end position="364"/>
    </location>
</feature>
<evidence type="ECO:0000259" key="2">
    <source>
        <dbReference type="Pfam" id="PF13635"/>
    </source>
</evidence>
<feature type="domain" description="AAA" evidence="1">
    <location>
        <begin position="21"/>
        <end position="140"/>
    </location>
</feature>
<dbReference type="AlphaFoldDB" id="A0A1F7JJF5"/>
<organism evidence="3 4">
    <name type="scientific">Candidatus Roizmanbacteria bacterium RIFCSPLOWO2_01_FULL_45_11</name>
    <dbReference type="NCBI Taxonomy" id="1802070"/>
    <lineage>
        <taxon>Bacteria</taxon>
        <taxon>Candidatus Roizmaniibacteriota</taxon>
    </lineage>
</organism>
<dbReference type="InterPro" id="IPR041682">
    <property type="entry name" value="AAA_14"/>
</dbReference>
<evidence type="ECO:0000259" key="1">
    <source>
        <dbReference type="Pfam" id="PF13173"/>
    </source>
</evidence>
<dbReference type="Pfam" id="PF13173">
    <property type="entry name" value="AAA_14"/>
    <property type="match status" value="1"/>
</dbReference>
<dbReference type="PANTHER" id="PTHR43566:SF1">
    <property type="entry name" value="AAA+ ATPASE DOMAIN-CONTAINING PROTEIN"/>
    <property type="match status" value="1"/>
</dbReference>
<dbReference type="SUPFAM" id="SSF52540">
    <property type="entry name" value="P-loop containing nucleoside triphosphate hydrolases"/>
    <property type="match status" value="1"/>
</dbReference>
<gene>
    <name evidence="3" type="ORF">A3B56_03325</name>
</gene>
<proteinExistence type="predicted"/>
<sequence>MNTTCRRHIDEQITTHFQKYKKILVLLGARQVGKTTLLKRLFPEAQYLLIDNQSVKNILERYDISAYRQLIHPGAKTVILDEIHLLSNPGRAAKIIFDQMPDIRLIITGSSALSIKNKTSESLAGRKIDYHLFPLTCAEYIYQTGTEAILAPHISDAILNPKKDTSLYPFDVTAIVETILRYGLYPDMVNSPADEKYLHNLAGSVVFQDLLELNLIENRSSAVSLLKLLAYQIGNLINYSEIAARLTMDVRTVRRYIDMFEQSFIIFRLYPFSTNKRDEIGKTPKIYFYDVGLRNALIENFSEISVRSDRGALFENFIIGEFLKLNTYFDLGYSLNYWRLKQGSEVDLVLQKENTCIAVEVKYSAGTITTAFKHRYPKATTHTITIDNFY</sequence>
<dbReference type="InterPro" id="IPR025420">
    <property type="entry name" value="DUF4143"/>
</dbReference>
<dbReference type="EMBL" id="MGAU01000001">
    <property type="protein sequence ID" value="OGK55748.1"/>
    <property type="molecule type" value="Genomic_DNA"/>
</dbReference>
<evidence type="ECO:0008006" key="5">
    <source>
        <dbReference type="Google" id="ProtNLM"/>
    </source>
</evidence>